<keyword evidence="4" id="KW-1185">Reference proteome</keyword>
<proteinExistence type="predicted"/>
<evidence type="ECO:0000313" key="2">
    <source>
        <dbReference type="EMBL" id="CAD5233857.1"/>
    </source>
</evidence>
<dbReference type="EMBL" id="CAJFDI010000006">
    <property type="protein sequence ID" value="CAD5233857.1"/>
    <property type="molecule type" value="Genomic_DNA"/>
</dbReference>
<evidence type="ECO:0000313" key="4">
    <source>
        <dbReference type="Proteomes" id="UP000659654"/>
    </source>
</evidence>
<feature type="region of interest" description="Disordered" evidence="1">
    <location>
        <begin position="108"/>
        <end position="132"/>
    </location>
</feature>
<dbReference type="EMBL" id="CAJFCV020000006">
    <property type="protein sequence ID" value="CAG9129311.1"/>
    <property type="molecule type" value="Genomic_DNA"/>
</dbReference>
<evidence type="ECO:0000313" key="3">
    <source>
        <dbReference type="Proteomes" id="UP000095284"/>
    </source>
</evidence>
<sequence length="132" mass="15670">MYAACVVAPKGTKRKAEEALLDGSKRRRFEVEIEEKKKLDQLAMIKEDDEEEKLEISDFGRSFCGSVYDHRYEDQEAEEFKIQELLQEMAERRIEEEDYYSSLYDELFGDDEEDDGQLEMEKEGCDEEELRE</sequence>
<evidence type="ECO:0000256" key="1">
    <source>
        <dbReference type="SAM" id="MobiDB-lite"/>
    </source>
</evidence>
<evidence type="ECO:0000313" key="5">
    <source>
        <dbReference type="WBParaSite" id="BXY_1372800.1"/>
    </source>
</evidence>
<dbReference type="Proteomes" id="UP000095284">
    <property type="component" value="Unplaced"/>
</dbReference>
<organism evidence="3 5">
    <name type="scientific">Bursaphelenchus xylophilus</name>
    <name type="common">Pinewood nematode worm</name>
    <name type="synonym">Aphelenchoides xylophilus</name>
    <dbReference type="NCBI Taxonomy" id="6326"/>
    <lineage>
        <taxon>Eukaryota</taxon>
        <taxon>Metazoa</taxon>
        <taxon>Ecdysozoa</taxon>
        <taxon>Nematoda</taxon>
        <taxon>Chromadorea</taxon>
        <taxon>Rhabditida</taxon>
        <taxon>Tylenchina</taxon>
        <taxon>Tylenchomorpha</taxon>
        <taxon>Aphelenchoidea</taxon>
        <taxon>Aphelenchoididae</taxon>
        <taxon>Bursaphelenchus</taxon>
    </lineage>
</organism>
<gene>
    <name evidence="2" type="ORF">BXYJ_LOCUS13948</name>
</gene>
<dbReference type="SMR" id="A0A1I7SKZ6"/>
<accession>A0A1I7SKZ6</accession>
<dbReference type="Proteomes" id="UP000659654">
    <property type="component" value="Unassembled WGS sequence"/>
</dbReference>
<protein>
    <submittedName>
        <fullName evidence="2">(pine wood nematode) hypothetical protein</fullName>
    </submittedName>
</protein>
<dbReference type="AlphaFoldDB" id="A0A1I7SKZ6"/>
<dbReference type="Proteomes" id="UP000582659">
    <property type="component" value="Unassembled WGS sequence"/>
</dbReference>
<reference evidence="2" key="2">
    <citation type="submission" date="2020-09" db="EMBL/GenBank/DDBJ databases">
        <authorList>
            <person name="Kikuchi T."/>
        </authorList>
    </citation>
    <scope>NUCLEOTIDE SEQUENCE</scope>
    <source>
        <strain evidence="2">Ka4C1</strain>
    </source>
</reference>
<reference evidence="5" key="1">
    <citation type="submission" date="2016-11" db="UniProtKB">
        <authorList>
            <consortium name="WormBaseParasite"/>
        </authorList>
    </citation>
    <scope>IDENTIFICATION</scope>
</reference>
<name>A0A1I7SKZ6_BURXY</name>
<dbReference type="WBParaSite" id="BXY_1372800.1">
    <property type="protein sequence ID" value="BXY_1372800.1"/>
    <property type="gene ID" value="BXY_1372800"/>
</dbReference>